<evidence type="ECO:0000313" key="5">
    <source>
        <dbReference type="EMBL" id="VGO19702.1"/>
    </source>
</evidence>
<dbReference type="Gene3D" id="3.30.70.20">
    <property type="match status" value="1"/>
</dbReference>
<dbReference type="PRINTS" id="PR00419">
    <property type="entry name" value="ADXRDTASE"/>
</dbReference>
<feature type="domain" description="4Fe-4S ferredoxin-type" evidence="4">
    <location>
        <begin position="628"/>
        <end position="658"/>
    </location>
</feature>
<reference evidence="5 6" key="1">
    <citation type="submission" date="2019-04" db="EMBL/GenBank/DDBJ databases">
        <authorList>
            <person name="Van Vliet M D."/>
        </authorList>
    </citation>
    <scope>NUCLEOTIDE SEQUENCE [LARGE SCALE GENOMIC DNA]</scope>
    <source>
        <strain evidence="5 6">F21</strain>
    </source>
</reference>
<evidence type="ECO:0000256" key="1">
    <source>
        <dbReference type="ARBA" id="ARBA00022723"/>
    </source>
</evidence>
<gene>
    <name evidence="5" type="primary">sfrB_1</name>
    <name evidence="5" type="ORF">SCARR_01761</name>
</gene>
<evidence type="ECO:0000256" key="2">
    <source>
        <dbReference type="ARBA" id="ARBA00023004"/>
    </source>
</evidence>
<evidence type="ECO:0000259" key="4">
    <source>
        <dbReference type="PROSITE" id="PS51379"/>
    </source>
</evidence>
<dbReference type="EMBL" id="CAAHFH010000001">
    <property type="protein sequence ID" value="VGO19702.1"/>
    <property type="molecule type" value="Genomic_DNA"/>
</dbReference>
<dbReference type="SUPFAM" id="SSF51971">
    <property type="entry name" value="Nucleotide-binding domain"/>
    <property type="match status" value="2"/>
</dbReference>
<dbReference type="GO" id="GO:0016491">
    <property type="term" value="F:oxidoreductase activity"/>
    <property type="evidence" value="ECO:0007669"/>
    <property type="project" value="InterPro"/>
</dbReference>
<dbReference type="SUPFAM" id="SSF46548">
    <property type="entry name" value="alpha-helical ferredoxin"/>
    <property type="match status" value="1"/>
</dbReference>
<dbReference type="PANTHER" id="PTHR43100">
    <property type="entry name" value="GLUTAMATE SYNTHASE [NADPH] SMALL CHAIN"/>
    <property type="match status" value="1"/>
</dbReference>
<dbReference type="Proteomes" id="UP000346198">
    <property type="component" value="Unassembled WGS sequence"/>
</dbReference>
<dbReference type="PANTHER" id="PTHR43100:SF1">
    <property type="entry name" value="GLUTAMATE SYNTHASE [NADPH] SMALL CHAIN"/>
    <property type="match status" value="1"/>
</dbReference>
<keyword evidence="3" id="KW-0411">Iron-sulfur</keyword>
<keyword evidence="2" id="KW-0408">Iron</keyword>
<dbReference type="Pfam" id="PF07992">
    <property type="entry name" value="Pyr_redox_2"/>
    <property type="match status" value="1"/>
</dbReference>
<protein>
    <submittedName>
        <fullName evidence="5">NADPH-Fe(3+) oxidoreductase subunit beta</fullName>
    </submittedName>
</protein>
<dbReference type="SUPFAM" id="SSF54862">
    <property type="entry name" value="4Fe-4S ferredoxins"/>
    <property type="match status" value="1"/>
</dbReference>
<dbReference type="InterPro" id="IPR009051">
    <property type="entry name" value="Helical_ferredxn"/>
</dbReference>
<organism evidence="5 6">
    <name type="scientific">Pontiella sulfatireligans</name>
    <dbReference type="NCBI Taxonomy" id="2750658"/>
    <lineage>
        <taxon>Bacteria</taxon>
        <taxon>Pseudomonadati</taxon>
        <taxon>Kiritimatiellota</taxon>
        <taxon>Kiritimatiellia</taxon>
        <taxon>Kiritimatiellales</taxon>
        <taxon>Pontiellaceae</taxon>
        <taxon>Pontiella</taxon>
    </lineage>
</organism>
<dbReference type="InterPro" id="IPR051394">
    <property type="entry name" value="Glutamate_Synthase"/>
</dbReference>
<dbReference type="PROSITE" id="PS00198">
    <property type="entry name" value="4FE4S_FER_1"/>
    <property type="match status" value="1"/>
</dbReference>
<evidence type="ECO:0000256" key="3">
    <source>
        <dbReference type="ARBA" id="ARBA00023014"/>
    </source>
</evidence>
<feature type="domain" description="4Fe-4S ferredoxin-type" evidence="4">
    <location>
        <begin position="680"/>
        <end position="709"/>
    </location>
</feature>
<dbReference type="InterPro" id="IPR036188">
    <property type="entry name" value="FAD/NAD-bd_sf"/>
</dbReference>
<dbReference type="AlphaFoldDB" id="A0A6C2UHL8"/>
<proteinExistence type="predicted"/>
<dbReference type="GO" id="GO:0046872">
    <property type="term" value="F:metal ion binding"/>
    <property type="evidence" value="ECO:0007669"/>
    <property type="project" value="UniProtKB-KW"/>
</dbReference>
<name>A0A6C2UHL8_9BACT</name>
<sequence length="718" mass="78588">MEQLLNQAEELINAGQCNEAVELLCRQGVPQETRVFELIALAHHKKDQARGDVYSAVIFAGRAISSGSTNPLMQQIIDASKRQDKDLDHSLAPQDYILGGWQDTRPVIDAPLSSNALSKLNGKADAPKDFDWLGKNIPCQKACPASTDIPGYLQAIYEGRHEDAYNINLRDNVFPAVLGRVCARPCESECRHGWEDLGDPVAICFSKRSAADFKGQDLVVMDKWFEDSGKSVAVIGSGVAGLAAARQLALLGHKVTVYEKHSTPGGMMNQGIPVFRLPRDLIAKEIEQIAALGVEIICNTEIGKSITLSELTEQNDAVVMAAGTLRPNLLDLPGKELEGIRHGLEFLLDVNDNGTTAIGDKVVVIGGGFTAMDCARTARRLGATTVQIEEEKADQVATGSILRIPKGNVGVWYRRSVDEMLVTPGEIEELEHEHIPLETMVSPKAYVGENGKVAAMQFVRTELGEPDASGRRRPVEIKGSEFELPVDTVLLATGQFPDTSWIDEALKAELVEEDGWLKSGTAFSTARDKIFAAGDFATGASSLIQAIGHAKDAARAVDQFLMGKVRLKDFAKIEDVTDSGRIREMDAVPLQKMPTIDLEKRDLPTEVELGYDKDTSVEETQRCYQCHYKYEIDADKCIFCDWCVKAKPRPDCILKVKELKHDDEGRIVGWEIAEKADDVNMIWINQDDCIRCGACVAACPVDAISIQKVSLVTEPVSA</sequence>
<dbReference type="InterPro" id="IPR017896">
    <property type="entry name" value="4Fe4S_Fe-S-bd"/>
</dbReference>
<dbReference type="InterPro" id="IPR023753">
    <property type="entry name" value="FAD/NAD-binding_dom"/>
</dbReference>
<accession>A0A6C2UHL8</accession>
<dbReference type="RefSeq" id="WP_136061102.1">
    <property type="nucleotide sequence ID" value="NZ_CAAHFH010000001.1"/>
</dbReference>
<dbReference type="PROSITE" id="PS51379">
    <property type="entry name" value="4FE4S_FER_2"/>
    <property type="match status" value="2"/>
</dbReference>
<dbReference type="Pfam" id="PF00037">
    <property type="entry name" value="Fer4"/>
    <property type="match status" value="1"/>
</dbReference>
<evidence type="ECO:0000313" key="6">
    <source>
        <dbReference type="Proteomes" id="UP000346198"/>
    </source>
</evidence>
<dbReference type="InterPro" id="IPR017900">
    <property type="entry name" value="4Fe4S_Fe_S_CS"/>
</dbReference>
<dbReference type="Gene3D" id="3.50.50.60">
    <property type="entry name" value="FAD/NAD(P)-binding domain"/>
    <property type="match status" value="2"/>
</dbReference>
<dbReference type="InterPro" id="IPR028261">
    <property type="entry name" value="DPD_II"/>
</dbReference>
<dbReference type="GO" id="GO:0051536">
    <property type="term" value="F:iron-sulfur cluster binding"/>
    <property type="evidence" value="ECO:0007669"/>
    <property type="project" value="UniProtKB-KW"/>
</dbReference>
<keyword evidence="6" id="KW-1185">Reference proteome</keyword>
<dbReference type="Gene3D" id="1.10.1060.10">
    <property type="entry name" value="Alpha-helical ferredoxin"/>
    <property type="match status" value="1"/>
</dbReference>
<keyword evidence="1" id="KW-0479">Metal-binding</keyword>
<dbReference type="Pfam" id="PF14691">
    <property type="entry name" value="Fer4_20"/>
    <property type="match status" value="1"/>
</dbReference>